<proteinExistence type="predicted"/>
<evidence type="ECO:0000313" key="1">
    <source>
        <dbReference type="EMBL" id="OGZ66677.1"/>
    </source>
</evidence>
<name>A0A1G2HW42_9BACT</name>
<gene>
    <name evidence="1" type="ORF">A2822_00575</name>
</gene>
<accession>A0A1G2HW42</accession>
<dbReference type="Proteomes" id="UP000178774">
    <property type="component" value="Unassembled WGS sequence"/>
</dbReference>
<sequence>MFIGMFIYFTTHKKSHPVDMFRSGIAPKVTRLISPARTGCGPARPRARGSLRLFPLISRQKILPVGKNHAFLPARCTFGATPSLY</sequence>
<dbReference type="EMBL" id="MHOP01000002">
    <property type="protein sequence ID" value="OGZ66677.1"/>
    <property type="molecule type" value="Genomic_DNA"/>
</dbReference>
<organism evidence="1 2">
    <name type="scientific">Candidatus Staskawiczbacteria bacterium RIFCSPHIGHO2_01_FULL_41_41</name>
    <dbReference type="NCBI Taxonomy" id="1802203"/>
    <lineage>
        <taxon>Bacteria</taxon>
        <taxon>Candidatus Staskawicziibacteriota</taxon>
    </lineage>
</organism>
<reference evidence="1 2" key="1">
    <citation type="journal article" date="2016" name="Nat. Commun.">
        <title>Thousands of microbial genomes shed light on interconnected biogeochemical processes in an aquifer system.</title>
        <authorList>
            <person name="Anantharaman K."/>
            <person name="Brown C.T."/>
            <person name="Hug L.A."/>
            <person name="Sharon I."/>
            <person name="Castelle C.J."/>
            <person name="Probst A.J."/>
            <person name="Thomas B.C."/>
            <person name="Singh A."/>
            <person name="Wilkins M.J."/>
            <person name="Karaoz U."/>
            <person name="Brodie E.L."/>
            <person name="Williams K.H."/>
            <person name="Hubbard S.S."/>
            <person name="Banfield J.F."/>
        </authorList>
    </citation>
    <scope>NUCLEOTIDE SEQUENCE [LARGE SCALE GENOMIC DNA]</scope>
</reference>
<protein>
    <submittedName>
        <fullName evidence="1">Uncharacterized protein</fullName>
    </submittedName>
</protein>
<evidence type="ECO:0000313" key="2">
    <source>
        <dbReference type="Proteomes" id="UP000178774"/>
    </source>
</evidence>
<dbReference type="AlphaFoldDB" id="A0A1G2HW42"/>
<comment type="caution">
    <text evidence="1">The sequence shown here is derived from an EMBL/GenBank/DDBJ whole genome shotgun (WGS) entry which is preliminary data.</text>
</comment>